<proteinExistence type="predicted"/>
<organism evidence="2">
    <name type="scientific">Manihot esculenta</name>
    <name type="common">Cassava</name>
    <name type="synonym">Jatropha manihot</name>
    <dbReference type="NCBI Taxonomy" id="3983"/>
    <lineage>
        <taxon>Eukaryota</taxon>
        <taxon>Viridiplantae</taxon>
        <taxon>Streptophyta</taxon>
        <taxon>Embryophyta</taxon>
        <taxon>Tracheophyta</taxon>
        <taxon>Spermatophyta</taxon>
        <taxon>Magnoliopsida</taxon>
        <taxon>eudicotyledons</taxon>
        <taxon>Gunneridae</taxon>
        <taxon>Pentapetalae</taxon>
        <taxon>rosids</taxon>
        <taxon>fabids</taxon>
        <taxon>Malpighiales</taxon>
        <taxon>Euphorbiaceae</taxon>
        <taxon>Crotonoideae</taxon>
        <taxon>Manihoteae</taxon>
        <taxon>Manihot</taxon>
    </lineage>
</organism>
<reference evidence="2" key="1">
    <citation type="submission" date="2016-02" db="EMBL/GenBank/DDBJ databases">
        <title>WGS assembly of Manihot esculenta.</title>
        <authorList>
            <person name="Bredeson J.V."/>
            <person name="Prochnik S.E."/>
            <person name="Lyons J.B."/>
            <person name="Schmutz J."/>
            <person name="Grimwood J."/>
            <person name="Vrebalov J."/>
            <person name="Bart R.S."/>
            <person name="Amuge T."/>
            <person name="Ferguson M.E."/>
            <person name="Green R."/>
            <person name="Putnam N."/>
            <person name="Stites J."/>
            <person name="Rounsley S."/>
            <person name="Rokhsar D.S."/>
        </authorList>
    </citation>
    <scope>NUCLEOTIDE SEQUENCE [LARGE SCALE GENOMIC DNA]</scope>
    <source>
        <tissue evidence="2">Leaf</tissue>
    </source>
</reference>
<evidence type="ECO:0000256" key="1">
    <source>
        <dbReference type="SAM" id="MobiDB-lite"/>
    </source>
</evidence>
<gene>
    <name evidence="2" type="ORF">MANES_14G088300</name>
</gene>
<name>A0A2C9UK92_MANES</name>
<dbReference type="AlphaFoldDB" id="A0A2C9UK92"/>
<feature type="region of interest" description="Disordered" evidence="1">
    <location>
        <begin position="1"/>
        <end position="22"/>
    </location>
</feature>
<sequence length="76" mass="8699">MCQTMKPMINQSRTRPHIKGCQKHTEYHPGENFLKREVSNNSCSLSRNLELCFHICTLKSSSIADSWQSGTDVNKD</sequence>
<protein>
    <submittedName>
        <fullName evidence="2">Uncharacterized protein</fullName>
    </submittedName>
</protein>
<dbReference type="EMBL" id="CM004400">
    <property type="protein sequence ID" value="OAY31151.1"/>
    <property type="molecule type" value="Genomic_DNA"/>
</dbReference>
<feature type="compositionally biased region" description="Polar residues" evidence="1">
    <location>
        <begin position="1"/>
        <end position="13"/>
    </location>
</feature>
<evidence type="ECO:0000313" key="2">
    <source>
        <dbReference type="EMBL" id="OAY31151.1"/>
    </source>
</evidence>
<accession>A0A2C9UK92</accession>